<accession>A0A8E2EUG5</accession>
<dbReference type="EMBL" id="KV750376">
    <property type="protein sequence ID" value="OCL05122.1"/>
    <property type="molecule type" value="Genomic_DNA"/>
</dbReference>
<organism evidence="1 2">
    <name type="scientific">Glonium stellatum</name>
    <dbReference type="NCBI Taxonomy" id="574774"/>
    <lineage>
        <taxon>Eukaryota</taxon>
        <taxon>Fungi</taxon>
        <taxon>Dikarya</taxon>
        <taxon>Ascomycota</taxon>
        <taxon>Pezizomycotina</taxon>
        <taxon>Dothideomycetes</taxon>
        <taxon>Pleosporomycetidae</taxon>
        <taxon>Gloniales</taxon>
        <taxon>Gloniaceae</taxon>
        <taxon>Glonium</taxon>
    </lineage>
</organism>
<dbReference type="Proteomes" id="UP000250140">
    <property type="component" value="Unassembled WGS sequence"/>
</dbReference>
<evidence type="ECO:0000313" key="1">
    <source>
        <dbReference type="EMBL" id="OCL05122.1"/>
    </source>
</evidence>
<sequence>MHRFSRRLEPQLGVRENAGEEGQWRVHDIEYFEVSIEVLKHGRLRKLLSSATYDTKKGHLTISHPQQHTDPARDEALGFGGELLKALSHAFTPSATCLALSGGSTFGVAAFRRIALRCSHCHVCHSPLASRLLQLHDLHLLNPVRTWQGAVPKLRNRKGFYSRISVHRNSGWRRGCHLQDDAQLSVSSGSRGLLREIVASLLVLSRFPKKENPFPLETGKRKRVAAGTTGPCFRGKILGLRWAKGLGPFFALTFTLTASPAARTIRRFDPEIALVLHVSEARLASTRVAVCLGRRKADPTGDLELSAIQKKAKERKKAAAAQQFGHKVYCLAKEWMGD</sequence>
<keyword evidence="2" id="KW-1185">Reference proteome</keyword>
<proteinExistence type="predicted"/>
<evidence type="ECO:0000313" key="2">
    <source>
        <dbReference type="Proteomes" id="UP000250140"/>
    </source>
</evidence>
<dbReference type="AlphaFoldDB" id="A0A8E2EUG5"/>
<reference evidence="1 2" key="1">
    <citation type="journal article" date="2016" name="Nat. Commun.">
        <title>Ectomycorrhizal ecology is imprinted in the genome of the dominant symbiotic fungus Cenococcum geophilum.</title>
        <authorList>
            <consortium name="DOE Joint Genome Institute"/>
            <person name="Peter M."/>
            <person name="Kohler A."/>
            <person name="Ohm R.A."/>
            <person name="Kuo A."/>
            <person name="Krutzmann J."/>
            <person name="Morin E."/>
            <person name="Arend M."/>
            <person name="Barry K.W."/>
            <person name="Binder M."/>
            <person name="Choi C."/>
            <person name="Clum A."/>
            <person name="Copeland A."/>
            <person name="Grisel N."/>
            <person name="Haridas S."/>
            <person name="Kipfer T."/>
            <person name="LaButti K."/>
            <person name="Lindquist E."/>
            <person name="Lipzen A."/>
            <person name="Maire R."/>
            <person name="Meier B."/>
            <person name="Mihaltcheva S."/>
            <person name="Molinier V."/>
            <person name="Murat C."/>
            <person name="Poggeler S."/>
            <person name="Quandt C.A."/>
            <person name="Sperisen C."/>
            <person name="Tritt A."/>
            <person name="Tisserant E."/>
            <person name="Crous P.W."/>
            <person name="Henrissat B."/>
            <person name="Nehls U."/>
            <person name="Egli S."/>
            <person name="Spatafora J.W."/>
            <person name="Grigoriev I.V."/>
            <person name="Martin F.M."/>
        </authorList>
    </citation>
    <scope>NUCLEOTIDE SEQUENCE [LARGE SCALE GENOMIC DNA]</scope>
    <source>
        <strain evidence="1 2">CBS 207.34</strain>
    </source>
</reference>
<name>A0A8E2EUG5_9PEZI</name>
<protein>
    <submittedName>
        <fullName evidence="1">Uncharacterized protein</fullName>
    </submittedName>
</protein>
<gene>
    <name evidence="1" type="ORF">AOQ84DRAFT_225157</name>
</gene>